<protein>
    <submittedName>
        <fullName evidence="1">Uncharacterized protein</fullName>
    </submittedName>
</protein>
<accession>A0ABV2GCT7</accession>
<sequence length="78" mass="8966">MRKEFGKEPGLVNRVLFFYSDWIGSLDLFAYDYLMELIREFGAEGVDRKLRQAVSDGRTGESVLVEMDRALSAEWVEG</sequence>
<proteinExistence type="predicted"/>
<name>A0ABV2GCT7_9BACL</name>
<dbReference type="EMBL" id="JBEPLW010000016">
    <property type="protein sequence ID" value="MET3576096.1"/>
    <property type="molecule type" value="Genomic_DNA"/>
</dbReference>
<keyword evidence="2" id="KW-1185">Reference proteome</keyword>
<evidence type="ECO:0000313" key="1">
    <source>
        <dbReference type="EMBL" id="MET3576096.1"/>
    </source>
</evidence>
<dbReference type="Proteomes" id="UP001549099">
    <property type="component" value="Unassembled WGS sequence"/>
</dbReference>
<comment type="caution">
    <text evidence="1">The sequence shown here is derived from an EMBL/GenBank/DDBJ whole genome shotgun (WGS) entry which is preliminary data.</text>
</comment>
<dbReference type="RefSeq" id="WP_354197843.1">
    <property type="nucleotide sequence ID" value="NZ_JBEPLW010000016.1"/>
</dbReference>
<organism evidence="1 2">
    <name type="scientific">Bhargavaea ullalensis</name>
    <dbReference type="NCBI Taxonomy" id="1265685"/>
    <lineage>
        <taxon>Bacteria</taxon>
        <taxon>Bacillati</taxon>
        <taxon>Bacillota</taxon>
        <taxon>Bacilli</taxon>
        <taxon>Bacillales</taxon>
        <taxon>Caryophanaceae</taxon>
        <taxon>Bhargavaea</taxon>
    </lineage>
</organism>
<reference evidence="1 2" key="1">
    <citation type="submission" date="2024-06" db="EMBL/GenBank/DDBJ databases">
        <title>Genomic Encyclopedia of Type Strains, Phase IV (KMG-IV): sequencing the most valuable type-strain genomes for metagenomic binning, comparative biology and taxonomic classification.</title>
        <authorList>
            <person name="Goeker M."/>
        </authorList>
    </citation>
    <scope>NUCLEOTIDE SEQUENCE [LARGE SCALE GENOMIC DNA]</scope>
    <source>
        <strain evidence="1 2">DSM 26128</strain>
    </source>
</reference>
<gene>
    <name evidence="1" type="ORF">ABID49_002011</name>
</gene>
<evidence type="ECO:0000313" key="2">
    <source>
        <dbReference type="Proteomes" id="UP001549099"/>
    </source>
</evidence>